<evidence type="ECO:0000256" key="5">
    <source>
        <dbReference type="ARBA" id="ARBA00023136"/>
    </source>
</evidence>
<protein>
    <submittedName>
        <fullName evidence="7">Putative facilitator of salicylate uptake</fullName>
    </submittedName>
</protein>
<evidence type="ECO:0000313" key="7">
    <source>
        <dbReference type="EMBL" id="VAW60846.1"/>
    </source>
</evidence>
<keyword evidence="2" id="KW-1134">Transmembrane beta strand</keyword>
<dbReference type="InterPro" id="IPR005017">
    <property type="entry name" value="OMPP1/FadL/TodX"/>
</dbReference>
<gene>
    <name evidence="7" type="ORF">MNBD_GAMMA08-498</name>
</gene>
<dbReference type="Pfam" id="PF03349">
    <property type="entry name" value="Toluene_X"/>
    <property type="match status" value="1"/>
</dbReference>
<evidence type="ECO:0000256" key="1">
    <source>
        <dbReference type="ARBA" id="ARBA00004571"/>
    </source>
</evidence>
<keyword evidence="6" id="KW-0998">Cell outer membrane</keyword>
<organism evidence="7">
    <name type="scientific">hydrothermal vent metagenome</name>
    <dbReference type="NCBI Taxonomy" id="652676"/>
    <lineage>
        <taxon>unclassified sequences</taxon>
        <taxon>metagenomes</taxon>
        <taxon>ecological metagenomes</taxon>
    </lineage>
</organism>
<evidence type="ECO:0000256" key="4">
    <source>
        <dbReference type="ARBA" id="ARBA00022729"/>
    </source>
</evidence>
<dbReference type="GO" id="GO:0009279">
    <property type="term" value="C:cell outer membrane"/>
    <property type="evidence" value="ECO:0007669"/>
    <property type="project" value="UniProtKB-SubCell"/>
</dbReference>
<comment type="subcellular location">
    <subcellularLocation>
        <location evidence="1">Cell outer membrane</location>
        <topology evidence="1">Multi-pass membrane protein</topology>
    </subcellularLocation>
</comment>
<evidence type="ECO:0000256" key="3">
    <source>
        <dbReference type="ARBA" id="ARBA00022692"/>
    </source>
</evidence>
<evidence type="ECO:0000256" key="6">
    <source>
        <dbReference type="ARBA" id="ARBA00023237"/>
    </source>
</evidence>
<reference evidence="7" key="1">
    <citation type="submission" date="2018-06" db="EMBL/GenBank/DDBJ databases">
        <authorList>
            <person name="Zhirakovskaya E."/>
        </authorList>
    </citation>
    <scope>NUCLEOTIDE SEQUENCE</scope>
</reference>
<dbReference type="SUPFAM" id="SSF56935">
    <property type="entry name" value="Porins"/>
    <property type="match status" value="1"/>
</dbReference>
<dbReference type="Gene3D" id="2.40.160.60">
    <property type="entry name" value="Outer membrane protein transport protein (OMPP1/FadL/TodX)"/>
    <property type="match status" value="1"/>
</dbReference>
<accession>A0A3B0XXE0</accession>
<evidence type="ECO:0000256" key="2">
    <source>
        <dbReference type="ARBA" id="ARBA00022452"/>
    </source>
</evidence>
<dbReference type="EMBL" id="UOFH01000163">
    <property type="protein sequence ID" value="VAW60846.1"/>
    <property type="molecule type" value="Genomic_DNA"/>
</dbReference>
<dbReference type="PANTHER" id="PTHR35093:SF8">
    <property type="entry name" value="OUTER MEMBRANE PROTEIN NMB0088-RELATED"/>
    <property type="match status" value="1"/>
</dbReference>
<name>A0A3B0XXE0_9ZZZZ</name>
<proteinExistence type="predicted"/>
<dbReference type="AlphaFoldDB" id="A0A3B0XXE0"/>
<keyword evidence="5" id="KW-0472">Membrane</keyword>
<sequence length="454" mass="47190">MSRGIKQSLIALSVSGALFAPSAFATNGYFAHGYSTAEKGLAGAGVAHSQDAMAIANNPAGIAGMGSRMDVGAALFSPMRSYTVTGAPSQQCQNPGPPEQGCTFSLEEGKQDSNMDLFLIPHFAYNWKLDSNSSTALALYGNGGMNTNYKTGSATLNRSDGNGFVTEPGTFGDGTTGVDLKQLFVNLSYATKLSKNHSFGAGIIFAYQLFEAKGLANFGGNSSNPSKLSGNGADSSTGFGAKLGWQGKVMSGLVLGASYQSKISMSEFDDYAGLFAEGGGFDIPSTASLGLAWDTSDKSTLVFEVQSIYYSDVASISNSISGLTNGTCQPGPTGGTGPGCLGGSAGAGFGWDDMTIYKLGYEWGDTTLWRVGISQGSQPIPKSETMFNILAPAVMETHITAGFTLPLGADSEFALAAMYAPKQSVSGVSAFDPGQTIEIEMVQYELQATYSMKF</sequence>
<dbReference type="PANTHER" id="PTHR35093">
    <property type="entry name" value="OUTER MEMBRANE PROTEIN NMB0088-RELATED"/>
    <property type="match status" value="1"/>
</dbReference>
<keyword evidence="3" id="KW-0812">Transmembrane</keyword>
<keyword evidence="4" id="KW-0732">Signal</keyword>
<dbReference type="GO" id="GO:0015483">
    <property type="term" value="F:long-chain fatty acid transporting porin activity"/>
    <property type="evidence" value="ECO:0007669"/>
    <property type="project" value="TreeGrafter"/>
</dbReference>